<dbReference type="EMBL" id="JAJEQC010000009">
    <property type="protein sequence ID" value="MCC2137366.1"/>
    <property type="molecule type" value="Genomic_DNA"/>
</dbReference>
<dbReference type="NCBIfam" id="TIGR00154">
    <property type="entry name" value="ispE"/>
    <property type="match status" value="1"/>
</dbReference>
<keyword evidence="5 9" id="KW-0547">Nucleotide-binding</keyword>
<proteinExistence type="inferred from homology"/>
<comment type="catalytic activity">
    <reaction evidence="9">
        <text>4-CDP-2-C-methyl-D-erythritol + ATP = 4-CDP-2-C-methyl-D-erythritol 2-phosphate + ADP + H(+)</text>
        <dbReference type="Rhea" id="RHEA:18437"/>
        <dbReference type="ChEBI" id="CHEBI:15378"/>
        <dbReference type="ChEBI" id="CHEBI:30616"/>
        <dbReference type="ChEBI" id="CHEBI:57823"/>
        <dbReference type="ChEBI" id="CHEBI:57919"/>
        <dbReference type="ChEBI" id="CHEBI:456216"/>
        <dbReference type="EC" id="2.7.1.148"/>
    </reaction>
</comment>
<dbReference type="InterPro" id="IPR020568">
    <property type="entry name" value="Ribosomal_Su5_D2-typ_SF"/>
</dbReference>
<dbReference type="SUPFAM" id="SSF55060">
    <property type="entry name" value="GHMP Kinase, C-terminal domain"/>
    <property type="match status" value="1"/>
</dbReference>
<evidence type="ECO:0000256" key="7">
    <source>
        <dbReference type="ARBA" id="ARBA00022840"/>
    </source>
</evidence>
<evidence type="ECO:0000256" key="3">
    <source>
        <dbReference type="ARBA" id="ARBA00017473"/>
    </source>
</evidence>
<evidence type="ECO:0000256" key="5">
    <source>
        <dbReference type="ARBA" id="ARBA00022741"/>
    </source>
</evidence>
<dbReference type="InterPro" id="IPR013750">
    <property type="entry name" value="GHMP_kinase_C_dom"/>
</dbReference>
<evidence type="ECO:0000259" key="10">
    <source>
        <dbReference type="Pfam" id="PF00288"/>
    </source>
</evidence>
<dbReference type="PANTHER" id="PTHR43527">
    <property type="entry name" value="4-DIPHOSPHOCYTIDYL-2-C-METHYL-D-ERYTHRITOL KINASE, CHLOROPLASTIC"/>
    <property type="match status" value="1"/>
</dbReference>
<dbReference type="Gene3D" id="3.30.70.890">
    <property type="entry name" value="GHMP kinase, C-terminal domain"/>
    <property type="match status" value="1"/>
</dbReference>
<dbReference type="GO" id="GO:0016114">
    <property type="term" value="P:terpenoid biosynthetic process"/>
    <property type="evidence" value="ECO:0007669"/>
    <property type="project" value="UniProtKB-UniRule"/>
</dbReference>
<feature type="binding site" evidence="9">
    <location>
        <begin position="95"/>
        <end position="105"/>
    </location>
    <ligand>
        <name>ATP</name>
        <dbReference type="ChEBI" id="CHEBI:30616"/>
    </ligand>
</feature>
<dbReference type="EC" id="2.7.1.148" evidence="2 9"/>
<sequence length="288" mass="30946">MNTAECNAYAKINLSLDITGRREDGYHTVDMVMQSVSLCDRVRVTLNDTGEVILKCSKPHIPCDGRNTAYKAAQYYFDATGVPFGADIYIEKHIPDQAGMGGGSADAAAVLKLLNHLCAEAGEEPLNTAELLYLGLRIGADVPFCILNGTYRCLGIGEQLLPLAEIPKCYLVVVKPDVGVSTPEAYRACDNVPDGGMRYTPGMVRAVEHRSIEEIANALGNRFDDALQISVVQEIKKYLCENGALNALMTGSGSAVFGIFSEKSLAENAAKRMPKAFGACFLAEPVNG</sequence>
<dbReference type="InterPro" id="IPR004424">
    <property type="entry name" value="IspE"/>
</dbReference>
<reference evidence="12" key="1">
    <citation type="submission" date="2021-10" db="EMBL/GenBank/DDBJ databases">
        <title>Anaerobic single-cell dispensing facilitates the cultivation of human gut bacteria.</title>
        <authorList>
            <person name="Afrizal A."/>
        </authorList>
    </citation>
    <scope>NUCLEOTIDE SEQUENCE</scope>
    <source>
        <strain evidence="12">CLA-AA-H250</strain>
    </source>
</reference>
<keyword evidence="7 9" id="KW-0067">ATP-binding</keyword>
<keyword evidence="6 9" id="KW-0418">Kinase</keyword>
<evidence type="ECO:0000256" key="6">
    <source>
        <dbReference type="ARBA" id="ARBA00022777"/>
    </source>
</evidence>
<keyword evidence="13" id="KW-1185">Reference proteome</keyword>
<dbReference type="Pfam" id="PF08544">
    <property type="entry name" value="GHMP_kinases_C"/>
    <property type="match status" value="1"/>
</dbReference>
<dbReference type="AlphaFoldDB" id="A0AAE3AL85"/>
<feature type="active site" evidence="9">
    <location>
        <position position="11"/>
    </location>
</feature>
<dbReference type="HAMAP" id="MF_00061">
    <property type="entry name" value="IspE"/>
    <property type="match status" value="1"/>
</dbReference>
<evidence type="ECO:0000313" key="13">
    <source>
        <dbReference type="Proteomes" id="UP001199424"/>
    </source>
</evidence>
<dbReference type="InterPro" id="IPR014721">
    <property type="entry name" value="Ribsml_uS5_D2-typ_fold_subgr"/>
</dbReference>
<gene>
    <name evidence="9 12" type="primary">ispE</name>
    <name evidence="12" type="ORF">LKD31_10100</name>
</gene>
<comment type="pathway">
    <text evidence="9">Isoprenoid biosynthesis; isopentenyl diphosphate biosynthesis via DXP pathway; isopentenyl diphosphate from 1-deoxy-D-xylulose 5-phosphate: step 3/6.</text>
</comment>
<keyword evidence="4 9" id="KW-0808">Transferase</keyword>
<dbReference type="SUPFAM" id="SSF54211">
    <property type="entry name" value="Ribosomal protein S5 domain 2-like"/>
    <property type="match status" value="1"/>
</dbReference>
<feature type="domain" description="GHMP kinase N-terminal" evidence="10">
    <location>
        <begin position="67"/>
        <end position="149"/>
    </location>
</feature>
<protein>
    <recommendedName>
        <fullName evidence="3 9">4-diphosphocytidyl-2-C-methyl-D-erythritol kinase</fullName>
        <shortName evidence="9">CMK</shortName>
        <ecNumber evidence="2 9">2.7.1.148</ecNumber>
    </recommendedName>
    <alternativeName>
        <fullName evidence="8 9">4-(cytidine-5'-diphospho)-2-C-methyl-D-erythritol kinase</fullName>
    </alternativeName>
</protein>
<name>A0AAE3AL85_9FIRM</name>
<evidence type="ECO:0000256" key="4">
    <source>
        <dbReference type="ARBA" id="ARBA00022679"/>
    </source>
</evidence>
<dbReference type="GO" id="GO:0050515">
    <property type="term" value="F:4-(cytidine 5'-diphospho)-2-C-methyl-D-erythritol kinase activity"/>
    <property type="evidence" value="ECO:0007669"/>
    <property type="project" value="UniProtKB-UniRule"/>
</dbReference>
<keyword evidence="9" id="KW-0414">Isoprene biosynthesis</keyword>
<comment type="similarity">
    <text evidence="1 9">Belongs to the GHMP kinase family. IspE subfamily.</text>
</comment>
<evidence type="ECO:0000256" key="9">
    <source>
        <dbReference type="HAMAP-Rule" id="MF_00061"/>
    </source>
</evidence>
<comment type="caution">
    <text evidence="12">The sequence shown here is derived from an EMBL/GenBank/DDBJ whole genome shotgun (WGS) entry which is preliminary data.</text>
</comment>
<dbReference type="GO" id="GO:0005524">
    <property type="term" value="F:ATP binding"/>
    <property type="evidence" value="ECO:0007669"/>
    <property type="project" value="UniProtKB-UniRule"/>
</dbReference>
<organism evidence="12 13">
    <name type="scientific">Hominenteromicrobium mulieris</name>
    <dbReference type="NCBI Taxonomy" id="2885357"/>
    <lineage>
        <taxon>Bacteria</taxon>
        <taxon>Bacillati</taxon>
        <taxon>Bacillota</taxon>
        <taxon>Clostridia</taxon>
        <taxon>Eubacteriales</taxon>
        <taxon>Oscillospiraceae</taxon>
        <taxon>Hominenteromicrobium</taxon>
    </lineage>
</organism>
<evidence type="ECO:0000256" key="8">
    <source>
        <dbReference type="ARBA" id="ARBA00032554"/>
    </source>
</evidence>
<dbReference type="Gene3D" id="3.30.230.10">
    <property type="match status" value="1"/>
</dbReference>
<feature type="domain" description="GHMP kinase C-terminal" evidence="11">
    <location>
        <begin position="203"/>
        <end position="277"/>
    </location>
</feature>
<accession>A0AAE3AL85</accession>
<evidence type="ECO:0000259" key="11">
    <source>
        <dbReference type="Pfam" id="PF08544"/>
    </source>
</evidence>
<evidence type="ECO:0000256" key="2">
    <source>
        <dbReference type="ARBA" id="ARBA00012052"/>
    </source>
</evidence>
<dbReference type="PIRSF" id="PIRSF010376">
    <property type="entry name" value="IspE"/>
    <property type="match status" value="1"/>
</dbReference>
<dbReference type="RefSeq" id="WP_308449600.1">
    <property type="nucleotide sequence ID" value="NZ_JAJEQC010000009.1"/>
</dbReference>
<dbReference type="PANTHER" id="PTHR43527:SF2">
    <property type="entry name" value="4-DIPHOSPHOCYTIDYL-2-C-METHYL-D-ERYTHRITOL KINASE, CHLOROPLASTIC"/>
    <property type="match status" value="1"/>
</dbReference>
<dbReference type="InterPro" id="IPR006204">
    <property type="entry name" value="GHMP_kinase_N_dom"/>
</dbReference>
<evidence type="ECO:0000256" key="1">
    <source>
        <dbReference type="ARBA" id="ARBA00009684"/>
    </source>
</evidence>
<dbReference type="Pfam" id="PF00288">
    <property type="entry name" value="GHMP_kinases_N"/>
    <property type="match status" value="1"/>
</dbReference>
<dbReference type="InterPro" id="IPR036554">
    <property type="entry name" value="GHMP_kinase_C_sf"/>
</dbReference>
<feature type="active site" evidence="9">
    <location>
        <position position="141"/>
    </location>
</feature>
<comment type="function">
    <text evidence="9">Catalyzes the phosphorylation of the position 2 hydroxy group of 4-diphosphocytidyl-2C-methyl-D-erythritol.</text>
</comment>
<dbReference type="Proteomes" id="UP001199424">
    <property type="component" value="Unassembled WGS sequence"/>
</dbReference>
<evidence type="ECO:0000313" key="12">
    <source>
        <dbReference type="EMBL" id="MCC2137366.1"/>
    </source>
</evidence>
<dbReference type="GO" id="GO:0019288">
    <property type="term" value="P:isopentenyl diphosphate biosynthetic process, methylerythritol 4-phosphate pathway"/>
    <property type="evidence" value="ECO:0007669"/>
    <property type="project" value="UniProtKB-UniRule"/>
</dbReference>